<dbReference type="AlphaFoldDB" id="A0A939EZH8"/>
<organism evidence="1 2">
    <name type="scientific">Hymenobacter telluris</name>
    <dbReference type="NCBI Taxonomy" id="2816474"/>
    <lineage>
        <taxon>Bacteria</taxon>
        <taxon>Pseudomonadati</taxon>
        <taxon>Bacteroidota</taxon>
        <taxon>Cytophagia</taxon>
        <taxon>Cytophagales</taxon>
        <taxon>Hymenobacteraceae</taxon>
        <taxon>Hymenobacter</taxon>
    </lineage>
</organism>
<reference evidence="1" key="1">
    <citation type="submission" date="2021-03" db="EMBL/GenBank/DDBJ databases">
        <authorList>
            <person name="Kim M.K."/>
        </authorList>
    </citation>
    <scope>NUCLEOTIDE SEQUENCE</scope>
    <source>
        <strain evidence="1">BT186</strain>
    </source>
</reference>
<dbReference type="RefSeq" id="WP_206986630.1">
    <property type="nucleotide sequence ID" value="NZ_JAFLQZ010000022.1"/>
</dbReference>
<accession>A0A939EZH8</accession>
<evidence type="ECO:0000313" key="1">
    <source>
        <dbReference type="EMBL" id="MBO0360719.1"/>
    </source>
</evidence>
<gene>
    <name evidence="1" type="ORF">J0X19_22350</name>
</gene>
<proteinExistence type="predicted"/>
<sequence length="481" mass="54774">MSLIPKNPGGTPAEQYLAQLGERSFLTLWSYASPFRDQSASAKISEGKELCDMLVVFDEHVIIFSSKHCEYPTTDDPVLNWTRWYKRAVAAGADQLYGAERWLKQYPDRVYLDKECQHPFPVPLPMAADMKVHRIVVAHGASAPCQAEYGGTGSLMIDNQVVGAAHYDTHRFKPEPFTLGLVDPLKEYVHVFDDASLAAVMRMLDTISDFVAYLEKKEALLSKRGLKVWSAGEDDLLAYYLRNTNHDENSPTFGRHIFPVSPGYEGLHIEEGFWDGFIHSEQFRARIAADQVSYVWDSLIKYIYENTGEDKAYPMANSSSFADREAALRIMAREPRLSRRMLARAFREMIAQSEPDQYRVRHTGALEDSGVQYIFLLLPRRNDQTKAEYRAERFEMLQAYGLAVKFRNFGNTKKFVGIATEAGGFDALESYDLMYLEGNVWDHQERALAEQANLLFFRNAVASTAHEDEYPETDENEQAKA</sequence>
<dbReference type="EMBL" id="JAFLQZ010000022">
    <property type="protein sequence ID" value="MBO0360719.1"/>
    <property type="molecule type" value="Genomic_DNA"/>
</dbReference>
<comment type="caution">
    <text evidence="1">The sequence shown here is derived from an EMBL/GenBank/DDBJ whole genome shotgun (WGS) entry which is preliminary data.</text>
</comment>
<name>A0A939EZH8_9BACT</name>
<evidence type="ECO:0000313" key="2">
    <source>
        <dbReference type="Proteomes" id="UP000664144"/>
    </source>
</evidence>
<keyword evidence="2" id="KW-1185">Reference proteome</keyword>
<protein>
    <submittedName>
        <fullName evidence="1">Uncharacterized protein</fullName>
    </submittedName>
</protein>
<dbReference type="Proteomes" id="UP000664144">
    <property type="component" value="Unassembled WGS sequence"/>
</dbReference>